<dbReference type="Proteomes" id="UP000324800">
    <property type="component" value="Unassembled WGS sequence"/>
</dbReference>
<dbReference type="EMBL" id="SNRW01006668">
    <property type="protein sequence ID" value="KAA6382640.1"/>
    <property type="molecule type" value="Genomic_DNA"/>
</dbReference>
<feature type="compositionally biased region" description="Acidic residues" evidence="2">
    <location>
        <begin position="198"/>
        <end position="212"/>
    </location>
</feature>
<reference evidence="3 4" key="1">
    <citation type="submission" date="2019-03" db="EMBL/GenBank/DDBJ databases">
        <title>Single cell metagenomics reveals metabolic interactions within the superorganism composed of flagellate Streblomastix strix and complex community of Bacteroidetes bacteria on its surface.</title>
        <authorList>
            <person name="Treitli S.C."/>
            <person name="Kolisko M."/>
            <person name="Husnik F."/>
            <person name="Keeling P."/>
            <person name="Hampl V."/>
        </authorList>
    </citation>
    <scope>NUCLEOTIDE SEQUENCE [LARGE SCALE GENOMIC DNA]</scope>
    <source>
        <strain evidence="3">ST1C</strain>
    </source>
</reference>
<dbReference type="InterPro" id="IPR011989">
    <property type="entry name" value="ARM-like"/>
</dbReference>
<feature type="compositionally biased region" description="Acidic residues" evidence="2">
    <location>
        <begin position="861"/>
        <end position="873"/>
    </location>
</feature>
<feature type="coiled-coil region" evidence="1">
    <location>
        <begin position="667"/>
        <end position="698"/>
    </location>
</feature>
<feature type="region of interest" description="Disordered" evidence="2">
    <location>
        <begin position="168"/>
        <end position="212"/>
    </location>
</feature>
<evidence type="ECO:0000256" key="1">
    <source>
        <dbReference type="SAM" id="Coils"/>
    </source>
</evidence>
<dbReference type="AlphaFoldDB" id="A0A5J4VJG5"/>
<accession>A0A5J4VJG5</accession>
<feature type="region of interest" description="Disordered" evidence="2">
    <location>
        <begin position="852"/>
        <end position="873"/>
    </location>
</feature>
<dbReference type="Gene3D" id="1.25.10.10">
    <property type="entry name" value="Leucine-rich Repeat Variant"/>
    <property type="match status" value="1"/>
</dbReference>
<evidence type="ECO:0000313" key="4">
    <source>
        <dbReference type="Proteomes" id="UP000324800"/>
    </source>
</evidence>
<evidence type="ECO:0000256" key="2">
    <source>
        <dbReference type="SAM" id="MobiDB-lite"/>
    </source>
</evidence>
<evidence type="ECO:0000313" key="3">
    <source>
        <dbReference type="EMBL" id="KAA6382640.1"/>
    </source>
</evidence>
<organism evidence="3 4">
    <name type="scientific">Streblomastix strix</name>
    <dbReference type="NCBI Taxonomy" id="222440"/>
    <lineage>
        <taxon>Eukaryota</taxon>
        <taxon>Metamonada</taxon>
        <taxon>Preaxostyla</taxon>
        <taxon>Oxymonadida</taxon>
        <taxon>Streblomastigidae</taxon>
        <taxon>Streblomastix</taxon>
    </lineage>
</organism>
<protein>
    <submittedName>
        <fullName evidence="3">Uncharacterized protein</fullName>
    </submittedName>
</protein>
<gene>
    <name evidence="3" type="ORF">EZS28_021834</name>
</gene>
<feature type="coiled-coil region" evidence="1">
    <location>
        <begin position="122"/>
        <end position="149"/>
    </location>
</feature>
<dbReference type="SUPFAM" id="SSF48371">
    <property type="entry name" value="ARM repeat"/>
    <property type="match status" value="1"/>
</dbReference>
<proteinExistence type="predicted"/>
<sequence length="1061" mass="121649">MLSAGIENCAMYIKKKQAVQPILQLIGNVLQFDSQLKYQTDIRLSSLKLIQELLEVIEEQGSKQYLNELGSLLLECVKRGKKEDSETMKQFQSGCINTLIGLLNSCGARLSQPFLIPLVNELHRIYKENEETEIELQNEKDRNINKQRSNEQNMFLQSDLKIGNYYKRDEDDDEDQSNNISQNRSKNSQSKSNSLIDKDEEDEDDDSDDEVDKEFNQIRKHHQSFDARQDAAKTGWYRIASLLQNKFQPMLQVVIPPLIKQSQKEIKIKYARSETADVELKGMQKQEIGDNLVVGVQQNALNDREISLALLGMYVEEMGPLMEEYSDSIVETAVKCLKEDDVLSPTKIAADLISTVIQSLTPPERYNMEEYELQQWRREARKTDKYEMSTFGINAEQTQNGEQIAQQMQLDEDLKKEIEPPPPNWEQQIHAFRILQQSIQGLMRAGKDQDNSFQERQSVIESISQDVVYLRYVLNPSVSLQEEIIHRQQVIERENRVVEQRMNAFREGIRMGNVVEQIVIKAYKKKQEIDQQIQSSSSSSQQQQQQEPIISTFTHLPLIPNEALSVSHIEIINQNEFAEWIKDGIIQCRNERNKIIYRRSGEDKDVKGGTDEKEDDNEIEDGDKTMTSFIELIEALLTVYKEKWKNGYMIISPVIADMLSDVNEEIIRQQKLNYEQILAKQQQQKEQLEQNGSNQQTNNENIIIPIQFITFGDRINGIYALNDYIIHIGEIGLQEIRNFIPIFIKFAQYGVDGEMKHGNGECIRSDKSKTEIALIRQNACYGIANSAQIVWNHFERISKEGQTADYTQSPFYEFGAQIIEVLFKDINVKTNKESGDEKRKLKQLALASAQQNGIVDTNNNNDDDDDEDDEEDEFGENIEDIDSGILMARDNAISALMRIVVCQPFAIPGGDDGIVHTKFTIFENLPISIDEQEGYFVNDRLWDMIEKQDAAILGSGDNSVAEQVTKLLAGDEEGIRNLAAQFTAEDKLIDVAQRSPVIHVLGQLCKIVLSTVDTGLAMRETDAKFLRLLFTLKKCVPQQFLAQLWGSLSEEKRKDLQKYFT</sequence>
<feature type="compositionally biased region" description="Low complexity" evidence="2">
    <location>
        <begin position="177"/>
        <end position="194"/>
    </location>
</feature>
<name>A0A5J4VJG5_9EUKA</name>
<comment type="caution">
    <text evidence="3">The sequence shown here is derived from an EMBL/GenBank/DDBJ whole genome shotgun (WGS) entry which is preliminary data.</text>
</comment>
<keyword evidence="1" id="KW-0175">Coiled coil</keyword>
<dbReference type="InterPro" id="IPR016024">
    <property type="entry name" value="ARM-type_fold"/>
</dbReference>